<name>A0A1E7FNL7_9STRA</name>
<gene>
    <name evidence="1" type="ORF">FRACYDRAFT_260077</name>
</gene>
<keyword evidence="2" id="KW-1185">Reference proteome</keyword>
<organism evidence="1 2">
    <name type="scientific">Fragilariopsis cylindrus CCMP1102</name>
    <dbReference type="NCBI Taxonomy" id="635003"/>
    <lineage>
        <taxon>Eukaryota</taxon>
        <taxon>Sar</taxon>
        <taxon>Stramenopiles</taxon>
        <taxon>Ochrophyta</taxon>
        <taxon>Bacillariophyta</taxon>
        <taxon>Bacillariophyceae</taxon>
        <taxon>Bacillariophycidae</taxon>
        <taxon>Bacillariales</taxon>
        <taxon>Bacillariaceae</taxon>
        <taxon>Fragilariopsis</taxon>
    </lineage>
</organism>
<dbReference type="OrthoDB" id="48631at2759"/>
<accession>A0A1E7FNL7</accession>
<dbReference type="AlphaFoldDB" id="A0A1E7FNL7"/>
<evidence type="ECO:0000313" key="1">
    <source>
        <dbReference type="EMBL" id="OEU19726.1"/>
    </source>
</evidence>
<proteinExistence type="predicted"/>
<dbReference type="InParanoid" id="A0A1E7FNL7"/>
<protein>
    <recommendedName>
        <fullName evidence="3">Ankyrin</fullName>
    </recommendedName>
</protein>
<evidence type="ECO:0000313" key="2">
    <source>
        <dbReference type="Proteomes" id="UP000095751"/>
    </source>
</evidence>
<dbReference type="EMBL" id="KV784355">
    <property type="protein sequence ID" value="OEU19726.1"/>
    <property type="molecule type" value="Genomic_DNA"/>
</dbReference>
<reference evidence="1 2" key="1">
    <citation type="submission" date="2016-09" db="EMBL/GenBank/DDBJ databases">
        <title>Extensive genetic diversity and differential bi-allelic expression allows diatom success in the polar Southern Ocean.</title>
        <authorList>
            <consortium name="DOE Joint Genome Institute"/>
            <person name="Mock T."/>
            <person name="Otillar R.P."/>
            <person name="Strauss J."/>
            <person name="Dupont C."/>
            <person name="Frickenhaus S."/>
            <person name="Maumus F."/>
            <person name="Mcmullan M."/>
            <person name="Sanges R."/>
            <person name="Schmutz J."/>
            <person name="Toseland A."/>
            <person name="Valas R."/>
            <person name="Veluchamy A."/>
            <person name="Ward B.J."/>
            <person name="Allen A."/>
            <person name="Barry K."/>
            <person name="Falciatore A."/>
            <person name="Ferrante M."/>
            <person name="Fortunato A.E."/>
            <person name="Gloeckner G."/>
            <person name="Gruber A."/>
            <person name="Hipkin R."/>
            <person name="Janech M."/>
            <person name="Kroth P."/>
            <person name="Leese F."/>
            <person name="Lindquist E."/>
            <person name="Lyon B.R."/>
            <person name="Martin J."/>
            <person name="Mayer C."/>
            <person name="Parker M."/>
            <person name="Quesneville H."/>
            <person name="Raymond J."/>
            <person name="Uhlig C."/>
            <person name="Valentin K.U."/>
            <person name="Worden A.Z."/>
            <person name="Armbrust E.V."/>
            <person name="Bowler C."/>
            <person name="Green B."/>
            <person name="Moulton V."/>
            <person name="Van Oosterhout C."/>
            <person name="Grigoriev I."/>
        </authorList>
    </citation>
    <scope>NUCLEOTIDE SEQUENCE [LARGE SCALE GENOMIC DNA]</scope>
    <source>
        <strain evidence="1 2">CCMP1102</strain>
    </source>
</reference>
<sequence length="145" mass="15993">MEFSPHFAYEKQPGTDSYPIHVAAKVPSSIPLPFEHNLSMGTALEMITLLDVDALISRTNKGRLPLHMAIASGKGWKDLERMIDIIPATLSIRDPSTGLILFRWLPVGALLFPTIELFVPGWLGTAIIAQKRILGFCSHSAKIMN</sequence>
<evidence type="ECO:0008006" key="3">
    <source>
        <dbReference type="Google" id="ProtNLM"/>
    </source>
</evidence>
<dbReference type="KEGG" id="fcy:FRACYDRAFT_260077"/>
<dbReference type="Proteomes" id="UP000095751">
    <property type="component" value="Unassembled WGS sequence"/>
</dbReference>